<sequence>MISPTPITRTVLITGCSSGFGEATARLFAACGWNVVATMRSPEVGTELAALDRVLVTRLDVQDPASIEAAVAAAIARFGRIDVLVNNAGFGLFGVFESTPRDKVLEQFEVNVFGMMDVTRAVLPHFRANRSGVIVNVSSGAGVFALPMISLYCASKFALEGFSESLSYELAGLGISVKIVEPGGVTSTNFGQRSGQEASIGRTLPDYEPFVTAANAVFAGLRTSRASATSEEVAKVIHTAATDGTDRLRYVATEDIKPLVAARRESSEDEYLAFMRERVTPKL</sequence>
<evidence type="ECO:0000313" key="6">
    <source>
        <dbReference type="Proteomes" id="UP000298774"/>
    </source>
</evidence>
<dbReference type="PROSITE" id="PS00061">
    <property type="entry name" value="ADH_SHORT"/>
    <property type="match status" value="1"/>
</dbReference>
<evidence type="ECO:0000313" key="5">
    <source>
        <dbReference type="EMBL" id="QCO12480.1"/>
    </source>
</evidence>
<dbReference type="EMBL" id="CP032342">
    <property type="protein sequence ID" value="QCO12480.1"/>
    <property type="molecule type" value="Genomic_DNA"/>
</dbReference>
<dbReference type="AlphaFoldDB" id="A0A4D8QTU0"/>
<accession>A0A4D8QTU0</accession>
<dbReference type="PRINTS" id="PR00080">
    <property type="entry name" value="SDRFAMILY"/>
</dbReference>
<keyword evidence="7" id="KW-1185">Reference proteome</keyword>
<dbReference type="InterPro" id="IPR051911">
    <property type="entry name" value="SDR_oxidoreductase"/>
</dbReference>
<keyword evidence="5" id="KW-0614">Plasmid</keyword>
<dbReference type="PANTHER" id="PTHR43976">
    <property type="entry name" value="SHORT CHAIN DEHYDROGENASE"/>
    <property type="match status" value="1"/>
</dbReference>
<dbReference type="EC" id="1.1.-.-" evidence="4"/>
<name>A0A4D8QTU0_AZOBR</name>
<dbReference type="EMBL" id="JAWXYC010000001">
    <property type="protein sequence ID" value="MDX5950142.1"/>
    <property type="molecule type" value="Genomic_DNA"/>
</dbReference>
<evidence type="ECO:0000313" key="4">
    <source>
        <dbReference type="EMBL" id="MDX5950142.1"/>
    </source>
</evidence>
<dbReference type="InterPro" id="IPR020904">
    <property type="entry name" value="Sc_DH/Rdtase_CS"/>
</dbReference>
<dbReference type="RefSeq" id="WP_051140911.1">
    <property type="nucleotide sequence ID" value="NZ_CP032342.1"/>
</dbReference>
<dbReference type="Proteomes" id="UP001277471">
    <property type="component" value="Unassembled WGS sequence"/>
</dbReference>
<dbReference type="InterPro" id="IPR002347">
    <property type="entry name" value="SDR_fam"/>
</dbReference>
<reference evidence="4 7" key="2">
    <citation type="submission" date="2023-11" db="EMBL/GenBank/DDBJ databases">
        <title>MicrobeMod: A computational toolkit for identifying prokaryotic methylation and restriction-modification with nanopore sequencing.</title>
        <authorList>
            <person name="Crits-Christoph A."/>
            <person name="Kang S.C."/>
            <person name="Lee H."/>
            <person name="Ostrov N."/>
        </authorList>
    </citation>
    <scope>NUCLEOTIDE SEQUENCE [LARGE SCALE GENOMIC DNA]</scope>
    <source>
        <strain evidence="4 7">ATCC 29145</strain>
    </source>
</reference>
<dbReference type="SUPFAM" id="SSF51735">
    <property type="entry name" value="NAD(P)-binding Rossmann-fold domains"/>
    <property type="match status" value="1"/>
</dbReference>
<protein>
    <submittedName>
        <fullName evidence="5">SDR family oxidoreductase</fullName>
        <ecNumber evidence="4">1.1.-.-</ecNumber>
    </submittedName>
</protein>
<keyword evidence="2 4" id="KW-0560">Oxidoreductase</keyword>
<evidence type="ECO:0000256" key="1">
    <source>
        <dbReference type="ARBA" id="ARBA00006484"/>
    </source>
</evidence>
<gene>
    <name evidence="5" type="ORF">D3868_25830</name>
    <name evidence="4" type="ORF">SIM66_02800</name>
</gene>
<evidence type="ECO:0000256" key="2">
    <source>
        <dbReference type="ARBA" id="ARBA00023002"/>
    </source>
</evidence>
<organism evidence="5 6">
    <name type="scientific">Azospirillum brasilense</name>
    <dbReference type="NCBI Taxonomy" id="192"/>
    <lineage>
        <taxon>Bacteria</taxon>
        <taxon>Pseudomonadati</taxon>
        <taxon>Pseudomonadota</taxon>
        <taxon>Alphaproteobacteria</taxon>
        <taxon>Rhodospirillales</taxon>
        <taxon>Azospirillaceae</taxon>
        <taxon>Azospirillum</taxon>
    </lineage>
</organism>
<comment type="similarity">
    <text evidence="1 3">Belongs to the short-chain dehydrogenases/reductases (SDR) family.</text>
</comment>
<dbReference type="Gene3D" id="3.40.50.720">
    <property type="entry name" value="NAD(P)-binding Rossmann-like Domain"/>
    <property type="match status" value="1"/>
</dbReference>
<evidence type="ECO:0000313" key="7">
    <source>
        <dbReference type="Proteomes" id="UP001277471"/>
    </source>
</evidence>
<dbReference type="Pfam" id="PF00106">
    <property type="entry name" value="adh_short"/>
    <property type="match status" value="1"/>
</dbReference>
<dbReference type="PANTHER" id="PTHR43976:SF16">
    <property type="entry name" value="SHORT-CHAIN DEHYDROGENASE_REDUCTASE FAMILY PROTEIN"/>
    <property type="match status" value="1"/>
</dbReference>
<geneLocation type="plasmid" evidence="5 6">
    <name>p3</name>
</geneLocation>
<evidence type="ECO:0000256" key="3">
    <source>
        <dbReference type="RuleBase" id="RU000363"/>
    </source>
</evidence>
<dbReference type="GeneID" id="56447451"/>
<reference evidence="5 6" key="1">
    <citation type="submission" date="2018-09" db="EMBL/GenBank/DDBJ databases">
        <title>Whole genome based analysis of evolution and adaptive divergence in Indian and Brazilian strains of Azospirillum brasilense.</title>
        <authorList>
            <person name="Singh C."/>
            <person name="Tripathi A.K."/>
        </authorList>
    </citation>
    <scope>NUCLEOTIDE SEQUENCE [LARGE SCALE GENOMIC DNA]</scope>
    <source>
        <strain evidence="5 6">MTCC4038</strain>
        <plasmid evidence="5 6">p3</plasmid>
    </source>
</reference>
<proteinExistence type="inferred from homology"/>
<dbReference type="CDD" id="cd05374">
    <property type="entry name" value="17beta-HSD-like_SDR_c"/>
    <property type="match status" value="1"/>
</dbReference>
<dbReference type="PRINTS" id="PR00081">
    <property type="entry name" value="GDHRDH"/>
</dbReference>
<dbReference type="Proteomes" id="UP000298774">
    <property type="component" value="Plasmid p3"/>
</dbReference>
<dbReference type="InterPro" id="IPR036291">
    <property type="entry name" value="NAD(P)-bd_dom_sf"/>
</dbReference>
<dbReference type="GO" id="GO:0016491">
    <property type="term" value="F:oxidoreductase activity"/>
    <property type="evidence" value="ECO:0007669"/>
    <property type="project" value="UniProtKB-KW"/>
</dbReference>